<protein>
    <recommendedName>
        <fullName evidence="3">Carrier domain-containing protein</fullName>
    </recommendedName>
</protein>
<dbReference type="Pfam" id="PF23562">
    <property type="entry name" value="AMP-binding_C_3"/>
    <property type="match status" value="1"/>
</dbReference>
<dbReference type="Proteomes" id="UP001479436">
    <property type="component" value="Unassembled WGS sequence"/>
</dbReference>
<dbReference type="SMART" id="SM00823">
    <property type="entry name" value="PKS_PP"/>
    <property type="match status" value="2"/>
</dbReference>
<dbReference type="PANTHER" id="PTHR43439:SF2">
    <property type="entry name" value="ENZYME, PUTATIVE (JCVI)-RELATED"/>
    <property type="match status" value="1"/>
</dbReference>
<dbReference type="Pfam" id="PF00501">
    <property type="entry name" value="AMP-binding"/>
    <property type="match status" value="1"/>
</dbReference>
<dbReference type="InterPro" id="IPR051414">
    <property type="entry name" value="Adenylate-forming_Reductase"/>
</dbReference>
<keyword evidence="2" id="KW-0597">Phosphoprotein</keyword>
<dbReference type="Pfam" id="PF00550">
    <property type="entry name" value="PP-binding"/>
    <property type="match status" value="2"/>
</dbReference>
<dbReference type="InterPro" id="IPR000873">
    <property type="entry name" value="AMP-dep_synth/lig_dom"/>
</dbReference>
<dbReference type="PROSITE" id="PS50075">
    <property type="entry name" value="CARRIER"/>
    <property type="match status" value="1"/>
</dbReference>
<accession>A0ABR2VKR4</accession>
<dbReference type="EMBL" id="JASJQH010010385">
    <property type="protein sequence ID" value="KAK9670925.1"/>
    <property type="molecule type" value="Genomic_DNA"/>
</dbReference>
<keyword evidence="1" id="KW-0596">Phosphopantetheine</keyword>
<sequence length="634" mass="71505">MIQLLKEGKASVLAVHPQFLEIAKAICKVIPAIQVYLLTEHESDEYHSIPNLSPNTNETFPITPEMESLGKGRPTDLDRRIMYIHTSGSTLFPKLITQGSRQILTGFRYCEAFQRGYVNSESIACAFLPLFHVAGNICDFLRMMYHGATYVIPPSHLGTFIPTGHNIIQTMKRYQPTLLILVPWMLEQIYFIAEEDPTVYPLLQKLRVIMIGGAAFSEHIATNLVKQNVNLVSMYGMTETTGLILTANSDPADKNWNLMTPFNPGKTSFVSVEGLEDEKELTFCADEPVLAPGLVINPETRAFHTGDLFVETPAGSGKWMYKGRFDDILIHNDGEKTRPLPIEKQLMVDGKGVFRNVTILGANRSGTGLFVEPSKGHTEKESLQLIRDLLEIINRQIPKHSRIRKNMIYILPPNRTLPCTPKGNISRKKITKEYEREINELFEQVSSRPDQSQLIEINEHSIKSFLQKTIAAILDEPCDQFADHSKSLVDMGMDSIAAMEFHGKITFQIPELNLPFSSIFDQVTIDTLGCHIFTTVKKSILKRDKVCKFLQTSIANILEMTPDTFDHYTDSLIDLGMDSIAAMEFRNVISKRFSFLELPYSFIFEHPTIDSLSTFLIDQAGEITQPTDPMGSVY</sequence>
<dbReference type="InterPro" id="IPR009081">
    <property type="entry name" value="PP-bd_ACP"/>
</dbReference>
<proteinExistence type="predicted"/>
<reference evidence="4 5" key="1">
    <citation type="submission" date="2023-04" db="EMBL/GenBank/DDBJ databases">
        <title>Genome of Basidiobolus ranarum AG-B5.</title>
        <authorList>
            <person name="Stajich J.E."/>
            <person name="Carter-House D."/>
            <person name="Gryganskyi A."/>
        </authorList>
    </citation>
    <scope>NUCLEOTIDE SEQUENCE [LARGE SCALE GENOMIC DNA]</scope>
    <source>
        <strain evidence="4 5">AG-B5</strain>
    </source>
</reference>
<dbReference type="Gene3D" id="3.40.50.12780">
    <property type="entry name" value="N-terminal domain of ligase-like"/>
    <property type="match status" value="1"/>
</dbReference>
<dbReference type="SUPFAM" id="SSF56801">
    <property type="entry name" value="Acetyl-CoA synthetase-like"/>
    <property type="match status" value="1"/>
</dbReference>
<name>A0ABR2VKR4_9FUNG</name>
<dbReference type="InterPro" id="IPR036736">
    <property type="entry name" value="ACP-like_sf"/>
</dbReference>
<dbReference type="SUPFAM" id="SSF47336">
    <property type="entry name" value="ACP-like"/>
    <property type="match status" value="2"/>
</dbReference>
<evidence type="ECO:0000313" key="5">
    <source>
        <dbReference type="Proteomes" id="UP001479436"/>
    </source>
</evidence>
<evidence type="ECO:0000256" key="2">
    <source>
        <dbReference type="ARBA" id="ARBA00022553"/>
    </source>
</evidence>
<evidence type="ECO:0000256" key="1">
    <source>
        <dbReference type="ARBA" id="ARBA00022450"/>
    </source>
</evidence>
<dbReference type="SMART" id="SM01294">
    <property type="entry name" value="PKS_PP_betabranch"/>
    <property type="match status" value="1"/>
</dbReference>
<feature type="domain" description="Carrier" evidence="3">
    <location>
        <begin position="544"/>
        <end position="620"/>
    </location>
</feature>
<evidence type="ECO:0000259" key="3">
    <source>
        <dbReference type="PROSITE" id="PS50075"/>
    </source>
</evidence>
<comment type="caution">
    <text evidence="4">The sequence shown here is derived from an EMBL/GenBank/DDBJ whole genome shotgun (WGS) entry which is preliminary data.</text>
</comment>
<dbReference type="Gene3D" id="1.10.1200.10">
    <property type="entry name" value="ACP-like"/>
    <property type="match status" value="2"/>
</dbReference>
<keyword evidence="5" id="KW-1185">Reference proteome</keyword>
<dbReference type="InterPro" id="IPR042099">
    <property type="entry name" value="ANL_N_sf"/>
</dbReference>
<dbReference type="PANTHER" id="PTHR43439">
    <property type="entry name" value="PHENYLACETATE-COENZYME A LIGASE"/>
    <property type="match status" value="1"/>
</dbReference>
<gene>
    <name evidence="4" type="ORF">K7432_017239</name>
</gene>
<dbReference type="InterPro" id="IPR020806">
    <property type="entry name" value="PKS_PP-bd"/>
</dbReference>
<organism evidence="4 5">
    <name type="scientific">Basidiobolus ranarum</name>
    <dbReference type="NCBI Taxonomy" id="34480"/>
    <lineage>
        <taxon>Eukaryota</taxon>
        <taxon>Fungi</taxon>
        <taxon>Fungi incertae sedis</taxon>
        <taxon>Zoopagomycota</taxon>
        <taxon>Entomophthoromycotina</taxon>
        <taxon>Basidiobolomycetes</taxon>
        <taxon>Basidiobolales</taxon>
        <taxon>Basidiobolaceae</taxon>
        <taxon>Basidiobolus</taxon>
    </lineage>
</organism>
<evidence type="ECO:0000313" key="4">
    <source>
        <dbReference type="EMBL" id="KAK9670925.1"/>
    </source>
</evidence>